<keyword evidence="3 5" id="KW-0808">Transferase</keyword>
<organism evidence="7 8">
    <name type="scientific">Legionella pneumophila</name>
    <dbReference type="NCBI Taxonomy" id="446"/>
    <lineage>
        <taxon>Bacteria</taxon>
        <taxon>Pseudomonadati</taxon>
        <taxon>Pseudomonadota</taxon>
        <taxon>Gammaproteobacteria</taxon>
        <taxon>Legionellales</taxon>
        <taxon>Legionellaceae</taxon>
        <taxon>Legionella</taxon>
    </lineage>
</organism>
<dbReference type="InterPro" id="IPR004838">
    <property type="entry name" value="NHTrfase_class1_PyrdxlP-BS"/>
</dbReference>
<dbReference type="GO" id="GO:0030170">
    <property type="term" value="F:pyridoxal phosphate binding"/>
    <property type="evidence" value="ECO:0007669"/>
    <property type="project" value="InterPro"/>
</dbReference>
<dbReference type="CDD" id="cd00609">
    <property type="entry name" value="AAT_like"/>
    <property type="match status" value="1"/>
</dbReference>
<dbReference type="Pfam" id="PF00155">
    <property type="entry name" value="Aminotran_1_2"/>
    <property type="match status" value="1"/>
</dbReference>
<dbReference type="PANTHER" id="PTHR43807:SF20">
    <property type="entry name" value="FI04487P"/>
    <property type="match status" value="1"/>
</dbReference>
<dbReference type="Proteomes" id="UP001071279">
    <property type="component" value="Unassembled WGS sequence"/>
</dbReference>
<comment type="caution">
    <text evidence="7">The sequence shown here is derived from an EMBL/GenBank/DDBJ whole genome shotgun (WGS) entry which is preliminary data.</text>
</comment>
<evidence type="ECO:0000313" key="7">
    <source>
        <dbReference type="EMBL" id="MCZ4718684.1"/>
    </source>
</evidence>
<dbReference type="PANTHER" id="PTHR43807">
    <property type="entry name" value="FI04487P"/>
    <property type="match status" value="1"/>
</dbReference>
<sequence length="385" mass="43740">MLLSNVDSEWDIDAITEYCQRINGIDLGQGISSLPVPEEMLVGVDNTLLDKMSHHYSSPKGIGDLRKMIANKFYYFNQIIVDPETEVIITHGATGALTCAIKSLFNPGDEVLLFEPFYPAHRGLLEFFGVNVKLVPIRLSDLSFDLEQLEQSISSKTRGLLLCNPANPLGKVFQENELNVISMIVEKYNLNVISDEIYEYITYDSRQHISFARLGANKSRTITISGFSKTYNATGWRLGYAAGPSHIIRQMAKIQDLLYVCPVTPLQYLARNTVFLQESYYKNLIQFYQKQRDIVINTFIEFGFKPILPQGTYYTLIDISTGFNDDKTASMQFLQKAKIATTPGRIFFISAIGQKYIRICFAKSVQRLSEILLTEQNLLFQRHEA</sequence>
<dbReference type="InterPro" id="IPR015422">
    <property type="entry name" value="PyrdxlP-dep_Trfase_small"/>
</dbReference>
<evidence type="ECO:0000256" key="3">
    <source>
        <dbReference type="ARBA" id="ARBA00022679"/>
    </source>
</evidence>
<evidence type="ECO:0000259" key="6">
    <source>
        <dbReference type="Pfam" id="PF00155"/>
    </source>
</evidence>
<dbReference type="InterPro" id="IPR015424">
    <property type="entry name" value="PyrdxlP-dep_Trfase"/>
</dbReference>
<comment type="similarity">
    <text evidence="5">Belongs to the class-I pyridoxal-phosphate-dependent aminotransferase family.</text>
</comment>
<dbReference type="InterPro" id="IPR004839">
    <property type="entry name" value="Aminotransferase_I/II_large"/>
</dbReference>
<dbReference type="PROSITE" id="PS00105">
    <property type="entry name" value="AA_TRANSFER_CLASS_1"/>
    <property type="match status" value="1"/>
</dbReference>
<dbReference type="EC" id="2.6.1.-" evidence="5"/>
<proteinExistence type="inferred from homology"/>
<dbReference type="RefSeq" id="WP_013101776.1">
    <property type="nucleotide sequence ID" value="NZ_CP114576.1"/>
</dbReference>
<evidence type="ECO:0000256" key="2">
    <source>
        <dbReference type="ARBA" id="ARBA00022576"/>
    </source>
</evidence>
<evidence type="ECO:0000256" key="4">
    <source>
        <dbReference type="ARBA" id="ARBA00022898"/>
    </source>
</evidence>
<keyword evidence="4" id="KW-0663">Pyridoxal phosphate</keyword>
<accession>A0AAP3HCM7</accession>
<dbReference type="PRINTS" id="PR00753">
    <property type="entry name" value="ACCSYNTHASE"/>
</dbReference>
<dbReference type="GO" id="GO:0016212">
    <property type="term" value="F:kynurenine-oxoglutarate transaminase activity"/>
    <property type="evidence" value="ECO:0007669"/>
    <property type="project" value="TreeGrafter"/>
</dbReference>
<protein>
    <recommendedName>
        <fullName evidence="5">Aminotransferase</fullName>
        <ecNumber evidence="5">2.6.1.-</ecNumber>
    </recommendedName>
</protein>
<comment type="cofactor">
    <cofactor evidence="1 5">
        <name>pyridoxal 5'-phosphate</name>
        <dbReference type="ChEBI" id="CHEBI:597326"/>
    </cofactor>
</comment>
<evidence type="ECO:0000313" key="8">
    <source>
        <dbReference type="Proteomes" id="UP001071279"/>
    </source>
</evidence>
<evidence type="ECO:0000256" key="5">
    <source>
        <dbReference type="RuleBase" id="RU000481"/>
    </source>
</evidence>
<dbReference type="SUPFAM" id="SSF53383">
    <property type="entry name" value="PLP-dependent transferases"/>
    <property type="match status" value="1"/>
</dbReference>
<dbReference type="GO" id="GO:0005737">
    <property type="term" value="C:cytoplasm"/>
    <property type="evidence" value="ECO:0007669"/>
    <property type="project" value="TreeGrafter"/>
</dbReference>
<dbReference type="AlphaFoldDB" id="A0AAP3HCM7"/>
<dbReference type="Gene3D" id="3.90.1150.10">
    <property type="entry name" value="Aspartate Aminotransferase, domain 1"/>
    <property type="match status" value="1"/>
</dbReference>
<keyword evidence="2 5" id="KW-0032">Aminotransferase</keyword>
<gene>
    <name evidence="7" type="ORF">O6C86_05560</name>
</gene>
<feature type="domain" description="Aminotransferase class I/classII large" evidence="6">
    <location>
        <begin position="24"/>
        <end position="364"/>
    </location>
</feature>
<reference evidence="7" key="1">
    <citation type="submission" date="2022-12" db="EMBL/GenBank/DDBJ databases">
        <title>Comparative genomics of Legionella pneumophila isolates from the West Bank and Germany support molecular epidemiology of Legionnaires disease.</title>
        <authorList>
            <person name="Zayed A.R."/>
            <person name="Bitar D.M."/>
            <person name="Steinert M."/>
            <person name="Lueck C."/>
            <person name="Brettar I."/>
            <person name="Hoefle M.G."/>
            <person name="Bunk B."/>
        </authorList>
    </citation>
    <scope>NUCLEOTIDE SEQUENCE</scope>
    <source>
        <strain evidence="7">H23</strain>
    </source>
</reference>
<dbReference type="Gene3D" id="3.40.640.10">
    <property type="entry name" value="Type I PLP-dependent aspartate aminotransferase-like (Major domain)"/>
    <property type="match status" value="1"/>
</dbReference>
<dbReference type="InterPro" id="IPR015421">
    <property type="entry name" value="PyrdxlP-dep_Trfase_major"/>
</dbReference>
<dbReference type="EMBL" id="JAPXIC010000032">
    <property type="protein sequence ID" value="MCZ4718684.1"/>
    <property type="molecule type" value="Genomic_DNA"/>
</dbReference>
<evidence type="ECO:0000256" key="1">
    <source>
        <dbReference type="ARBA" id="ARBA00001933"/>
    </source>
</evidence>
<name>A0AAP3HCM7_LEGPN</name>
<dbReference type="InterPro" id="IPR051326">
    <property type="entry name" value="Kynurenine-oxoglutarate_AT"/>
</dbReference>